<protein>
    <submittedName>
        <fullName evidence="2">Uncharacterized protein</fullName>
    </submittedName>
</protein>
<feature type="transmembrane region" description="Helical" evidence="1">
    <location>
        <begin position="51"/>
        <end position="73"/>
    </location>
</feature>
<gene>
    <name evidence="2" type="ORF">D8I35_08535</name>
</gene>
<dbReference type="EMBL" id="RDQO01000002">
    <property type="protein sequence ID" value="RMX06556.1"/>
    <property type="molecule type" value="Genomic_DNA"/>
</dbReference>
<feature type="transmembrane region" description="Helical" evidence="1">
    <location>
        <begin position="111"/>
        <end position="129"/>
    </location>
</feature>
<accession>A0A3M6QU65</accession>
<keyword evidence="1" id="KW-0812">Transmembrane</keyword>
<dbReference type="AlphaFoldDB" id="A0A3M6QU65"/>
<proteinExistence type="predicted"/>
<evidence type="ECO:0000313" key="2">
    <source>
        <dbReference type="EMBL" id="RMX06556.1"/>
    </source>
</evidence>
<dbReference type="Proteomes" id="UP000278006">
    <property type="component" value="Unassembled WGS sequence"/>
</dbReference>
<feature type="transmembrane region" description="Helical" evidence="1">
    <location>
        <begin position="85"/>
        <end position="105"/>
    </location>
</feature>
<evidence type="ECO:0000256" key="1">
    <source>
        <dbReference type="SAM" id="Phobius"/>
    </source>
</evidence>
<reference evidence="2 3" key="1">
    <citation type="submission" date="2018-10" db="EMBL/GenBank/DDBJ databases">
        <title>Draft genome of Cortibacter populi DSM10536.</title>
        <authorList>
            <person name="Bernier A.-M."/>
            <person name="Bernard K."/>
        </authorList>
    </citation>
    <scope>NUCLEOTIDE SEQUENCE [LARGE SCALE GENOMIC DNA]</scope>
    <source>
        <strain evidence="2 3">DSM 105136</strain>
    </source>
</reference>
<keyword evidence="1" id="KW-1133">Transmembrane helix</keyword>
<comment type="caution">
    <text evidence="2">The sequence shown here is derived from an EMBL/GenBank/DDBJ whole genome shotgun (WGS) entry which is preliminary data.</text>
</comment>
<keyword evidence="1" id="KW-0472">Membrane</keyword>
<dbReference type="RefSeq" id="WP_122228067.1">
    <property type="nucleotide sequence ID" value="NZ_RDQO01000002.1"/>
</dbReference>
<feature type="transmembrane region" description="Helical" evidence="1">
    <location>
        <begin position="12"/>
        <end position="31"/>
    </location>
</feature>
<keyword evidence="3" id="KW-1185">Reference proteome</keyword>
<name>A0A3M6QU65_9BURK</name>
<evidence type="ECO:0000313" key="3">
    <source>
        <dbReference type="Proteomes" id="UP000278006"/>
    </source>
</evidence>
<sequence>MRVYWYFLRNLLWPGVLAVPLGGLLVSALMLGPAFMDGAWREAATASFVDMLPYVLLLAGGAVVIGMLPALLVGVPVYAWLASRGWANVLSAALVGAVPGAVMFANGTEMARLFLIFGPVVGVILHLLARRDVHRMRAAVQAVTGLDSKGV</sequence>
<organism evidence="2 3">
    <name type="scientific">Corticibacter populi</name>
    <dbReference type="NCBI Taxonomy" id="1550736"/>
    <lineage>
        <taxon>Bacteria</taxon>
        <taxon>Pseudomonadati</taxon>
        <taxon>Pseudomonadota</taxon>
        <taxon>Betaproteobacteria</taxon>
        <taxon>Burkholderiales</taxon>
        <taxon>Comamonadaceae</taxon>
        <taxon>Corticibacter</taxon>
    </lineage>
</organism>